<dbReference type="EC" id="2.3.2.27" evidence="4"/>
<keyword evidence="9" id="KW-0862">Zinc</keyword>
<dbReference type="InterPro" id="IPR049548">
    <property type="entry name" value="Sina-like_RING"/>
</dbReference>
<dbReference type="GeneID" id="123439228"/>
<dbReference type="EnsemblPlants" id="HORVU.MOREX.r3.3HG0223920.1">
    <property type="protein sequence ID" value="HORVU.MOREX.r3.3HG0223920.1"/>
    <property type="gene ID" value="HORVU.MOREX.r3.3HG0223920"/>
</dbReference>
<organism evidence="14">
    <name type="scientific">Hordeum vulgare subsp. vulgare</name>
    <name type="common">Domesticated barley</name>
    <dbReference type="NCBI Taxonomy" id="112509"/>
    <lineage>
        <taxon>Eukaryota</taxon>
        <taxon>Viridiplantae</taxon>
        <taxon>Streptophyta</taxon>
        <taxon>Embryophyta</taxon>
        <taxon>Tracheophyta</taxon>
        <taxon>Spermatophyta</taxon>
        <taxon>Magnoliopsida</taxon>
        <taxon>Liliopsida</taxon>
        <taxon>Poales</taxon>
        <taxon>Poaceae</taxon>
        <taxon>BOP clade</taxon>
        <taxon>Pooideae</taxon>
        <taxon>Triticodae</taxon>
        <taxon>Triticeae</taxon>
        <taxon>Hordeinae</taxon>
        <taxon>Hordeum</taxon>
    </lineage>
</organism>
<evidence type="ECO:0000256" key="8">
    <source>
        <dbReference type="ARBA" id="ARBA00022786"/>
    </source>
</evidence>
<keyword evidence="16" id="KW-1185">Reference proteome</keyword>
<dbReference type="PROSITE" id="PS51081">
    <property type="entry name" value="ZF_SIAH"/>
    <property type="match status" value="1"/>
</dbReference>
<dbReference type="InterPro" id="IPR013083">
    <property type="entry name" value="Znf_RING/FYVE/PHD"/>
</dbReference>
<reference evidence="14" key="1">
    <citation type="journal article" date="2011" name="Plant Physiol.">
        <title>Comprehensive sequence analysis of 24,783 barley full-length cDNAs derived from 12 clone libraries.</title>
        <authorList>
            <person name="Matsumoto T."/>
            <person name="Tanaka T."/>
            <person name="Sakai H."/>
            <person name="Amano N."/>
            <person name="Kanamori H."/>
            <person name="Kurita K."/>
            <person name="Kikuta A."/>
            <person name="Kamiya K."/>
            <person name="Yamamoto M."/>
            <person name="Ikawa H."/>
            <person name="Fujii N."/>
            <person name="Hori K."/>
            <person name="Itoh T."/>
            <person name="Sato K."/>
        </authorList>
    </citation>
    <scope>NUCLEOTIDE SEQUENCE</scope>
    <source>
        <tissue evidence="14">Shoot and root</tissue>
    </source>
</reference>
<keyword evidence="5" id="KW-0808">Transferase</keyword>
<dbReference type="PaxDb" id="4513-MLOC_64722.2"/>
<dbReference type="STRING" id="112509.F2E4W4"/>
<evidence type="ECO:0000256" key="2">
    <source>
        <dbReference type="ARBA" id="ARBA00004906"/>
    </source>
</evidence>
<keyword evidence="7 11" id="KW-0863">Zinc-finger</keyword>
<evidence type="ECO:0000256" key="10">
    <source>
        <dbReference type="ARBA" id="ARBA00024004"/>
    </source>
</evidence>
<comment type="pathway">
    <text evidence="2">Protein modification; protein ubiquitination.</text>
</comment>
<dbReference type="Gene3D" id="3.30.40.10">
    <property type="entry name" value="Zinc/RING finger domain, C3HC4 (zinc finger)"/>
    <property type="match status" value="1"/>
</dbReference>
<dbReference type="AlphaFoldDB" id="F2E4W4"/>
<evidence type="ECO:0000256" key="12">
    <source>
        <dbReference type="SAM" id="MobiDB-lite"/>
    </source>
</evidence>
<gene>
    <name evidence="15" type="primary">LOC123439228</name>
</gene>
<comment type="catalytic activity">
    <reaction evidence="1">
        <text>S-ubiquitinyl-[E2 ubiquitin-conjugating enzyme]-L-cysteine + [acceptor protein]-L-lysine = [E2 ubiquitin-conjugating enzyme]-L-cysteine + N(6)-ubiquitinyl-[acceptor protein]-L-lysine.</text>
        <dbReference type="EC" id="2.3.2.27"/>
    </reaction>
</comment>
<comment type="similarity">
    <text evidence="3">Belongs to the SINA (Seven in absentia) family.</text>
</comment>
<dbReference type="SUPFAM" id="SSF49599">
    <property type="entry name" value="TRAF domain-like"/>
    <property type="match status" value="1"/>
</dbReference>
<evidence type="ECO:0000256" key="1">
    <source>
        <dbReference type="ARBA" id="ARBA00000900"/>
    </source>
</evidence>
<dbReference type="PANTHER" id="PTHR46632:SF37">
    <property type="entry name" value="RING-TYPE E3 UBIQUITIN TRANSFERASE"/>
    <property type="match status" value="1"/>
</dbReference>
<dbReference type="ExpressionAtlas" id="F2E4W4">
    <property type="expression patterns" value="baseline and differential"/>
</dbReference>
<dbReference type="GO" id="GO:0016567">
    <property type="term" value="P:protein ubiquitination"/>
    <property type="evidence" value="ECO:0007669"/>
    <property type="project" value="UniProtKB-UniPathway"/>
</dbReference>
<dbReference type="FunCoup" id="F2E4W4">
    <property type="interactions" value="3"/>
</dbReference>
<dbReference type="HOGENOM" id="CLU_040603_0_1_1"/>
<dbReference type="GO" id="GO:0061630">
    <property type="term" value="F:ubiquitin protein ligase activity"/>
    <property type="evidence" value="ECO:0007669"/>
    <property type="project" value="UniProtKB-EC"/>
</dbReference>
<dbReference type="GO" id="GO:0008270">
    <property type="term" value="F:zinc ion binding"/>
    <property type="evidence" value="ECO:0007669"/>
    <property type="project" value="UniProtKB-KW"/>
</dbReference>
<reference evidence="15" key="3">
    <citation type="submission" date="2020-10" db="EMBL/GenBank/DDBJ databases">
        <authorList>
            <person name="Scholz U."/>
            <person name="Mascher M."/>
            <person name="Fiebig A."/>
        </authorList>
    </citation>
    <scope>NUCLEOTIDE SEQUENCE [LARGE SCALE GENOMIC DNA]</scope>
    <source>
        <strain evidence="15">cv. Morex</strain>
    </source>
</reference>
<comment type="function">
    <text evidence="10">E3 ubiquitin-protein ligase that mediates ubiquitination and subsequent proteasomal degradation of target proteins. E3 ubiquitin ligases accept ubiquitin from an E2 ubiquitin-conjugating enzyme in the form of a thioester and then directly transfers the ubiquitin to targeted substrates. It probably triggers the ubiquitin-mediated degradation of different substrates.</text>
</comment>
<dbReference type="UniPathway" id="UPA00143"/>
<dbReference type="InterPro" id="IPR013010">
    <property type="entry name" value="Znf_SIAH"/>
</dbReference>
<dbReference type="eggNOG" id="KOG3002">
    <property type="taxonomic scope" value="Eukaryota"/>
</dbReference>
<dbReference type="OrthoDB" id="605468at2759"/>
<feature type="domain" description="SIAH-type" evidence="13">
    <location>
        <begin position="129"/>
        <end position="185"/>
    </location>
</feature>
<name>F2E4W4_HORVV</name>
<dbReference type="RefSeq" id="XP_044971903.1">
    <property type="nucleotide sequence ID" value="XM_045115968.1"/>
</dbReference>
<dbReference type="Gramene" id="HORVU.MOREX.r2.3HG0185930.1">
    <property type="protein sequence ID" value="HORVU.MOREX.r2.3HG0185930.1"/>
    <property type="gene ID" value="HORVU.MOREX.r2.3HG0185930"/>
</dbReference>
<evidence type="ECO:0000313" key="16">
    <source>
        <dbReference type="Proteomes" id="UP000011116"/>
    </source>
</evidence>
<evidence type="ECO:0000313" key="14">
    <source>
        <dbReference type="EMBL" id="BAK02386.1"/>
    </source>
</evidence>
<evidence type="ECO:0000313" key="15">
    <source>
        <dbReference type="EnsemblPlants" id="HORVU.MOREX.r3.3HG0223920.1"/>
    </source>
</evidence>
<keyword evidence="8" id="KW-0833">Ubl conjugation pathway</keyword>
<dbReference type="Pfam" id="PF21362">
    <property type="entry name" value="Sina_RING"/>
    <property type="match status" value="1"/>
</dbReference>
<dbReference type="KEGG" id="hvg:123439228"/>
<evidence type="ECO:0000256" key="7">
    <source>
        <dbReference type="ARBA" id="ARBA00022771"/>
    </source>
</evidence>
<reference evidence="15" key="4">
    <citation type="submission" date="2022-01" db="UniProtKB">
        <authorList>
            <consortium name="EnsemblPlants"/>
        </authorList>
    </citation>
    <scope>IDENTIFICATION</scope>
    <source>
        <strain evidence="15">subsp. vulgare</strain>
    </source>
</reference>
<dbReference type="Gramene" id="HORVU.MOREX.r3.3HG0223920.1">
    <property type="protein sequence ID" value="HORVU.MOREX.r3.3HG0223920.1"/>
    <property type="gene ID" value="HORVU.MOREX.r3.3HG0223920"/>
</dbReference>
<evidence type="ECO:0000256" key="3">
    <source>
        <dbReference type="ARBA" id="ARBA00009119"/>
    </source>
</evidence>
<dbReference type="OMA" id="SACEHAP"/>
<dbReference type="EMBL" id="AK371188">
    <property type="protein sequence ID" value="BAK02386.1"/>
    <property type="molecule type" value="mRNA"/>
</dbReference>
<dbReference type="Proteomes" id="UP000011116">
    <property type="component" value="Chromosome 3H"/>
</dbReference>
<dbReference type="InterPro" id="IPR044286">
    <property type="entry name" value="SINL_plant"/>
</dbReference>
<evidence type="ECO:0000256" key="4">
    <source>
        <dbReference type="ARBA" id="ARBA00012483"/>
    </source>
</evidence>
<keyword evidence="6" id="KW-0479">Metal-binding</keyword>
<feature type="region of interest" description="Disordered" evidence="12">
    <location>
        <begin position="1"/>
        <end position="30"/>
    </location>
</feature>
<evidence type="ECO:0000256" key="5">
    <source>
        <dbReference type="ARBA" id="ARBA00022679"/>
    </source>
</evidence>
<reference evidence="16" key="2">
    <citation type="journal article" date="2012" name="Nature">
        <title>A physical, genetic and functional sequence assembly of the barley genome.</title>
        <authorList>
            <consortium name="The International Barley Genome Sequencing Consortium"/>
            <person name="Mayer K.F."/>
            <person name="Waugh R."/>
            <person name="Brown J.W."/>
            <person name="Schulman A."/>
            <person name="Langridge P."/>
            <person name="Platzer M."/>
            <person name="Fincher G.B."/>
            <person name="Muehlbauer G.J."/>
            <person name="Sato K."/>
            <person name="Close T.J."/>
            <person name="Wise R.P."/>
            <person name="Stein N."/>
        </authorList>
    </citation>
    <scope>NUCLEOTIDE SEQUENCE [LARGE SCALE GENOMIC DNA]</scope>
    <source>
        <strain evidence="16">cv. Morex</strain>
    </source>
</reference>
<evidence type="ECO:0000256" key="9">
    <source>
        <dbReference type="ARBA" id="ARBA00022833"/>
    </source>
</evidence>
<sequence>MQAAGASASSEERSRASPSAMEKGGDQSAKKARLELELAKGPVKGEMVVLEPAEQSTTMDVCVMMDVAVLRCPICNRPFKPPVFQCSGGHLACAQCRGERPGSQWQCQRCERGGCFDVRNAAMDAVVSSARVECPHDGCALYVTYHKLDDHRLACPRAPCKCAVPGCSFDGPPPALLGHLSSVHSVPAHRVQYGMVLHLQVPVAEPRRLLLGEEDGGAFLVVGGSVGLGAPIAVSVVCIRAGAFPLPHYEAKLWANGGSDTVHADFQVTSSKEPGAVAMEELTFLTVPPKLLAGAGPARTVSLHIRIDKIAS</sequence>
<accession>F2E4W4</accession>
<evidence type="ECO:0000256" key="11">
    <source>
        <dbReference type="PROSITE-ProRule" id="PRU00455"/>
    </source>
</evidence>
<evidence type="ECO:0000256" key="6">
    <source>
        <dbReference type="ARBA" id="ARBA00022723"/>
    </source>
</evidence>
<dbReference type="PANTHER" id="PTHR46632">
    <property type="entry name" value="E3 UBIQUITIN-PROTEIN LIGASE SINA-LIKE 4"/>
    <property type="match status" value="1"/>
</dbReference>
<evidence type="ECO:0000259" key="13">
    <source>
        <dbReference type="PROSITE" id="PS51081"/>
    </source>
</evidence>
<proteinExistence type="evidence at transcript level"/>
<protein>
    <recommendedName>
        <fullName evidence="4">RING-type E3 ubiquitin transferase</fullName>
        <ecNumber evidence="4">2.3.2.27</ecNumber>
    </recommendedName>
</protein>